<evidence type="ECO:0000313" key="14">
    <source>
        <dbReference type="Proteomes" id="UP000076078"/>
    </source>
</evidence>
<evidence type="ECO:0000256" key="7">
    <source>
        <dbReference type="ARBA" id="ARBA00022989"/>
    </source>
</evidence>
<feature type="transmembrane region" description="Helical" evidence="11">
    <location>
        <begin position="217"/>
        <end position="236"/>
    </location>
</feature>
<reference evidence="13 14" key="1">
    <citation type="submission" date="2015-12" db="EMBL/GenBank/DDBJ databases">
        <title>Dictyostelia acquired genes for synthesis and detection of signals that induce cell-type specialization by lateral gene transfer from prokaryotes.</title>
        <authorList>
            <person name="Gloeckner G."/>
            <person name="Schaap P."/>
        </authorList>
    </citation>
    <scope>NUCLEOTIDE SEQUENCE [LARGE SCALE GENOMIC DNA]</scope>
    <source>
        <strain evidence="13 14">TK</strain>
    </source>
</reference>
<dbReference type="EMBL" id="LODT01000001">
    <property type="protein sequence ID" value="KYR02970.1"/>
    <property type="molecule type" value="Genomic_DNA"/>
</dbReference>
<dbReference type="PROSITE" id="PS51201">
    <property type="entry name" value="RCK_N"/>
    <property type="match status" value="1"/>
</dbReference>
<evidence type="ECO:0000256" key="11">
    <source>
        <dbReference type="SAM" id="Phobius"/>
    </source>
</evidence>
<keyword evidence="4 11" id="KW-0812">Transmembrane</keyword>
<dbReference type="InterPro" id="IPR003148">
    <property type="entry name" value="RCK_N"/>
</dbReference>
<keyword evidence="7 11" id="KW-1133">Transmembrane helix</keyword>
<feature type="transmembrane region" description="Helical" evidence="11">
    <location>
        <begin position="184"/>
        <end position="205"/>
    </location>
</feature>
<dbReference type="OMA" id="MEPRCLL"/>
<dbReference type="FunCoup" id="A0A152A9S3">
    <property type="interactions" value="4"/>
</dbReference>
<evidence type="ECO:0000256" key="2">
    <source>
        <dbReference type="ARBA" id="ARBA00022448"/>
    </source>
</evidence>
<evidence type="ECO:0000256" key="3">
    <source>
        <dbReference type="ARBA" id="ARBA00022538"/>
    </source>
</evidence>
<sequence>MAKQPIGARAIWNNIVTLLLFLAFILLVLSLAIIITRLLRRKQQKTYKLSFRSKLEIYLAYTHIGEFIEFAQVLFSVISVLLFIYGTYMDKAPFAYNILEIVLIFFFFLHWSLDFFITKDKLRYLFSFFSIIDMITILPILIDIKSGDLSNILDTFQFLRVLRVVRILRLSRVLHYFKNEVTKYTFKAFIVVFSFIMVLAGFYMNIETLPNGQYLQFHETVYFLVITLATVGYGDIYPTTALGQITITLALSIGAGVLIPYHISALMEKLQQDSPFLRNLSSSGITGHVVLSGDITMSHLLDFLGEFYHERYGKLKKELVILCPNPPDDKMKALLLHPFYKNRLVYLIGSPLFEQDLQRTKISKAEACFLMSPAWDSGDTDNILCSYAVKSMNRNIKIFSHLVTSKNQNKSPFLKGTLYQEEFRSALLAQSIICPGYNVLFSNLFTSRNIPSVVSQKWLTEYYYGCNHSVYVLGVPEFLIGEMLSDVILSMYFGNGSLLLGLFIPTDEEVQQQQQQQQQKKKFMHQSSSYVELSGGSYAGINVGAANNSSSTSRNSNKIRGKFYMNPPNNTVLRESMSLVLISHTVYKSKDFQSRESKTYGNGLYGGEDNLYQEGYHYLRKKIGTLFNKLAVPDLELLINEIDQPGTSEKSQDQVMNESLKSFIGGRSKSIVNLVKQQSLVSIPTQDQLSEELENESIFDFKGEDEEELSPKELIRNLCLQEYSGDWIALLSDISSQKTQNPRTEKILERIRFIIDKHSLMTFTLYGKYDKKAGTKQMKGHMLIICNSVRGLDLLLNQLRLPYVSTIKNSGVNSKSGVQPIVILYKQQPEESWFSSIKTLPLIAFIHGSSSNNVDLVKCGAKSAETIIIASNPYERHGQENLVDSFTLTSYIDIIKCNNQAKIIIELIHEPNIRFLEDKNLKAAGCDKKFHTYLQATQEKTFMKPEFFSTPYYASGNVATYTVLDSIACQSHYHESINTVAHELIYGVNGLSQSFSSFLGSNCNQYCNPDSKTYSRLIPLPAAYQGRTYGELFKNFLQLKNYLCLGLYRSKDPLSAPAPYVYTCPHSSTVLNSKDQIYIISRDPIQQ</sequence>
<dbReference type="PANTHER" id="PTHR10027:SF38">
    <property type="entry name" value="CALCIUM-ACTIVATED BK POTASSIUM CHANNEL, ALPHA SUBUNIT FAMILY PROTEIN"/>
    <property type="match status" value="1"/>
</dbReference>
<evidence type="ECO:0000256" key="5">
    <source>
        <dbReference type="ARBA" id="ARBA00022826"/>
    </source>
</evidence>
<dbReference type="Pfam" id="PF22614">
    <property type="entry name" value="Slo-like_RCK"/>
    <property type="match status" value="2"/>
</dbReference>
<dbReference type="PANTHER" id="PTHR10027">
    <property type="entry name" value="CALCIUM-ACTIVATED POTASSIUM CHANNEL ALPHA CHAIN"/>
    <property type="match status" value="1"/>
</dbReference>
<comment type="subcellular location">
    <subcellularLocation>
        <location evidence="1">Membrane</location>
        <topology evidence="1">Multi-pass membrane protein</topology>
    </subcellularLocation>
</comment>
<keyword evidence="9 11" id="KW-0472">Membrane</keyword>
<dbReference type="Gene3D" id="3.40.50.720">
    <property type="entry name" value="NAD(P)-binding Rossmann-like Domain"/>
    <property type="match status" value="2"/>
</dbReference>
<dbReference type="InterPro" id="IPR003929">
    <property type="entry name" value="K_chnl_BK_asu"/>
</dbReference>
<keyword evidence="14" id="KW-1185">Reference proteome</keyword>
<dbReference type="OrthoDB" id="257992at2759"/>
<gene>
    <name evidence="13" type="ORF">DLAC_00454</name>
</gene>
<evidence type="ECO:0000256" key="9">
    <source>
        <dbReference type="ARBA" id="ARBA00023136"/>
    </source>
</evidence>
<keyword evidence="8" id="KW-0406">Ion transport</keyword>
<keyword evidence="10 13" id="KW-0407">Ion channel</keyword>
<keyword evidence="3" id="KW-0633">Potassium transport</keyword>
<dbReference type="GO" id="GO:0016020">
    <property type="term" value="C:membrane"/>
    <property type="evidence" value="ECO:0007669"/>
    <property type="project" value="UniProtKB-SubCell"/>
</dbReference>
<dbReference type="InterPro" id="IPR047871">
    <property type="entry name" value="K_chnl_Slo-like"/>
</dbReference>
<comment type="caution">
    <text evidence="13">The sequence shown here is derived from an EMBL/GenBank/DDBJ whole genome shotgun (WGS) entry which is preliminary data.</text>
</comment>
<dbReference type="InParanoid" id="A0A152A9S3"/>
<keyword evidence="5" id="KW-0631">Potassium channel</keyword>
<feature type="domain" description="RCK N-terminal" evidence="12">
    <location>
        <begin position="286"/>
        <end position="423"/>
    </location>
</feature>
<evidence type="ECO:0000313" key="13">
    <source>
        <dbReference type="EMBL" id="KYR02970.1"/>
    </source>
</evidence>
<feature type="transmembrane region" description="Helical" evidence="11">
    <location>
        <begin position="242"/>
        <end position="261"/>
    </location>
</feature>
<dbReference type="SUPFAM" id="SSF81324">
    <property type="entry name" value="Voltage-gated potassium channels"/>
    <property type="match status" value="1"/>
</dbReference>
<feature type="transmembrane region" description="Helical" evidence="11">
    <location>
        <begin position="124"/>
        <end position="142"/>
    </location>
</feature>
<dbReference type="GO" id="GO:0005267">
    <property type="term" value="F:potassium channel activity"/>
    <property type="evidence" value="ECO:0007669"/>
    <property type="project" value="UniProtKB-KW"/>
</dbReference>
<evidence type="ECO:0000256" key="8">
    <source>
        <dbReference type="ARBA" id="ARBA00023065"/>
    </source>
</evidence>
<feature type="transmembrane region" description="Helical" evidence="11">
    <location>
        <begin position="94"/>
        <end position="117"/>
    </location>
</feature>
<dbReference type="Proteomes" id="UP000076078">
    <property type="component" value="Unassembled WGS sequence"/>
</dbReference>
<evidence type="ECO:0000256" key="1">
    <source>
        <dbReference type="ARBA" id="ARBA00004141"/>
    </source>
</evidence>
<evidence type="ECO:0000259" key="12">
    <source>
        <dbReference type="PROSITE" id="PS51201"/>
    </source>
</evidence>
<keyword evidence="2" id="KW-0813">Transport</keyword>
<dbReference type="FunFam" id="1.10.287.70:FF:000446">
    <property type="entry name" value="Uncharacterized protein"/>
    <property type="match status" value="1"/>
</dbReference>
<organism evidence="13 14">
    <name type="scientific">Tieghemostelium lacteum</name>
    <name type="common">Slime mold</name>
    <name type="synonym">Dictyostelium lacteum</name>
    <dbReference type="NCBI Taxonomy" id="361077"/>
    <lineage>
        <taxon>Eukaryota</taxon>
        <taxon>Amoebozoa</taxon>
        <taxon>Evosea</taxon>
        <taxon>Eumycetozoa</taxon>
        <taxon>Dictyostelia</taxon>
        <taxon>Dictyosteliales</taxon>
        <taxon>Raperosteliaceae</taxon>
        <taxon>Tieghemostelium</taxon>
    </lineage>
</organism>
<dbReference type="Pfam" id="PF03493">
    <property type="entry name" value="BK_channel_a"/>
    <property type="match status" value="1"/>
</dbReference>
<evidence type="ECO:0000256" key="6">
    <source>
        <dbReference type="ARBA" id="ARBA00022958"/>
    </source>
</evidence>
<keyword evidence="6" id="KW-0630">Potassium</keyword>
<protein>
    <submittedName>
        <fullName evidence="13">Calcium-activated BK potassium channel</fullName>
    </submittedName>
</protein>
<evidence type="ECO:0000256" key="10">
    <source>
        <dbReference type="ARBA" id="ARBA00023303"/>
    </source>
</evidence>
<name>A0A152A9S3_TIELA</name>
<proteinExistence type="predicted"/>
<dbReference type="AlphaFoldDB" id="A0A152A9S3"/>
<dbReference type="InterPro" id="IPR005821">
    <property type="entry name" value="Ion_trans_dom"/>
</dbReference>
<feature type="transmembrane region" description="Helical" evidence="11">
    <location>
        <begin position="60"/>
        <end position="88"/>
    </location>
</feature>
<accession>A0A152A9S3</accession>
<dbReference type="PRINTS" id="PR00169">
    <property type="entry name" value="KCHANNEL"/>
</dbReference>
<feature type="transmembrane region" description="Helical" evidence="11">
    <location>
        <begin position="15"/>
        <end position="39"/>
    </location>
</feature>
<evidence type="ECO:0000256" key="4">
    <source>
        <dbReference type="ARBA" id="ARBA00022692"/>
    </source>
</evidence>
<dbReference type="Pfam" id="PF00520">
    <property type="entry name" value="Ion_trans"/>
    <property type="match status" value="1"/>
</dbReference>
<dbReference type="Gene3D" id="1.10.287.70">
    <property type="match status" value="1"/>
</dbReference>